<dbReference type="Pfam" id="PF01361">
    <property type="entry name" value="Tautomerase"/>
    <property type="match status" value="1"/>
</dbReference>
<accession>A0A511DCW4</accession>
<name>A0A511DCW4_9PSEU</name>
<sequence length="135" mass="14607">MPIFEVHLVADRHPPERLDALLTALLARYAEVLESPVERVRGFVTAHPPTHVAAGGETGVEAPYVTALVLRGRPVEQRHRLIAAFTDVLVDVLGVARESVRVRIEQVDPDDWGIAGVPASAARATEIAARAVQQP</sequence>
<dbReference type="PANTHER" id="PTHR35530">
    <property type="entry name" value="TAUTOMERASE-RELATED"/>
    <property type="match status" value="1"/>
</dbReference>
<comment type="caution">
    <text evidence="4">The sequence shown here is derived from an EMBL/GenBank/DDBJ whole genome shotgun (WGS) entry which is preliminary data.</text>
</comment>
<evidence type="ECO:0000259" key="3">
    <source>
        <dbReference type="Pfam" id="PF01361"/>
    </source>
</evidence>
<gene>
    <name evidence="4" type="ORF">PSU4_04680</name>
</gene>
<dbReference type="RefSeq" id="WP_147102257.1">
    <property type="nucleotide sequence ID" value="NZ_BJVJ01000003.1"/>
</dbReference>
<dbReference type="PANTHER" id="PTHR35530:SF1">
    <property type="entry name" value="2-HYDROXYMUCONATE TAUTOMERASE"/>
    <property type="match status" value="1"/>
</dbReference>
<dbReference type="OrthoDB" id="9804765at2"/>
<dbReference type="Gene3D" id="3.30.429.10">
    <property type="entry name" value="Macrophage Migration Inhibitory Factor"/>
    <property type="match status" value="2"/>
</dbReference>
<evidence type="ECO:0000313" key="4">
    <source>
        <dbReference type="EMBL" id="GEL21514.1"/>
    </source>
</evidence>
<dbReference type="InterPro" id="IPR014347">
    <property type="entry name" value="Tautomerase/MIF_sf"/>
</dbReference>
<dbReference type="Proteomes" id="UP000321685">
    <property type="component" value="Unassembled WGS sequence"/>
</dbReference>
<reference evidence="4 5" key="1">
    <citation type="submission" date="2019-07" db="EMBL/GenBank/DDBJ databases">
        <title>Whole genome shotgun sequence of Pseudonocardia sulfidoxydans NBRC 16205.</title>
        <authorList>
            <person name="Hosoyama A."/>
            <person name="Uohara A."/>
            <person name="Ohji S."/>
            <person name="Ichikawa N."/>
        </authorList>
    </citation>
    <scope>NUCLEOTIDE SEQUENCE [LARGE SCALE GENOMIC DNA]</scope>
    <source>
        <strain evidence="4 5">NBRC 16205</strain>
    </source>
</reference>
<protein>
    <recommendedName>
        <fullName evidence="3">4-oxalocrotonate tautomerase-like domain-containing protein</fullName>
    </recommendedName>
</protein>
<dbReference type="InterPro" id="IPR004370">
    <property type="entry name" value="4-OT-like_dom"/>
</dbReference>
<dbReference type="GO" id="GO:0016853">
    <property type="term" value="F:isomerase activity"/>
    <property type="evidence" value="ECO:0007669"/>
    <property type="project" value="UniProtKB-KW"/>
</dbReference>
<evidence type="ECO:0000256" key="1">
    <source>
        <dbReference type="ARBA" id="ARBA00006723"/>
    </source>
</evidence>
<proteinExistence type="inferred from homology"/>
<keyword evidence="5" id="KW-1185">Reference proteome</keyword>
<feature type="domain" description="4-oxalocrotonate tautomerase-like" evidence="3">
    <location>
        <begin position="63"/>
        <end position="120"/>
    </location>
</feature>
<keyword evidence="2" id="KW-0413">Isomerase</keyword>
<dbReference type="AlphaFoldDB" id="A0A511DCW4"/>
<organism evidence="4 5">
    <name type="scientific">Pseudonocardia sulfidoxydans NBRC 16205</name>
    <dbReference type="NCBI Taxonomy" id="1223511"/>
    <lineage>
        <taxon>Bacteria</taxon>
        <taxon>Bacillati</taxon>
        <taxon>Actinomycetota</taxon>
        <taxon>Actinomycetes</taxon>
        <taxon>Pseudonocardiales</taxon>
        <taxon>Pseudonocardiaceae</taxon>
        <taxon>Pseudonocardia</taxon>
    </lineage>
</organism>
<evidence type="ECO:0000313" key="5">
    <source>
        <dbReference type="Proteomes" id="UP000321685"/>
    </source>
</evidence>
<evidence type="ECO:0000256" key="2">
    <source>
        <dbReference type="ARBA" id="ARBA00023235"/>
    </source>
</evidence>
<dbReference type="SUPFAM" id="SSF55331">
    <property type="entry name" value="Tautomerase/MIF"/>
    <property type="match status" value="1"/>
</dbReference>
<comment type="similarity">
    <text evidence="1">Belongs to the 4-oxalocrotonate tautomerase family.</text>
</comment>
<dbReference type="EMBL" id="BJVJ01000003">
    <property type="protein sequence ID" value="GEL21514.1"/>
    <property type="molecule type" value="Genomic_DNA"/>
</dbReference>